<dbReference type="Gene3D" id="2.60.40.3500">
    <property type="match status" value="1"/>
</dbReference>
<evidence type="ECO:0000256" key="4">
    <source>
        <dbReference type="SAM" id="SignalP"/>
    </source>
</evidence>
<keyword evidence="7" id="KW-1185">Reference proteome</keyword>
<reference evidence="6 7" key="1">
    <citation type="submission" date="2016-02" db="EMBL/GenBank/DDBJ databases">
        <title>Complete genome sequence of Halocynthiibacter arcticus PAMC 20958t from arctic marine sediment.</title>
        <authorList>
            <person name="Lee Y.M."/>
            <person name="Baek K."/>
            <person name="Lee H.K."/>
            <person name="Shin S.C."/>
        </authorList>
    </citation>
    <scope>NUCLEOTIDE SEQUENCE [LARGE SCALE GENOMIC DNA]</scope>
    <source>
        <strain evidence="6">PAMC 20958</strain>
    </source>
</reference>
<dbReference type="SMART" id="SM00646">
    <property type="entry name" value="Ami_3"/>
    <property type="match status" value="1"/>
</dbReference>
<dbReference type="GO" id="GO:0008745">
    <property type="term" value="F:N-acetylmuramoyl-L-alanine amidase activity"/>
    <property type="evidence" value="ECO:0007669"/>
    <property type="project" value="UniProtKB-EC"/>
</dbReference>
<dbReference type="Proteomes" id="UP000070371">
    <property type="component" value="Chromosome"/>
</dbReference>
<dbReference type="EC" id="3.5.1.28" evidence="2"/>
<dbReference type="Gene3D" id="3.40.630.40">
    <property type="entry name" value="Zn-dependent exopeptidases"/>
    <property type="match status" value="1"/>
</dbReference>
<gene>
    <name evidence="6" type="ORF">RC74_15120</name>
</gene>
<feature type="domain" description="MurNAc-LAA" evidence="5">
    <location>
        <begin position="234"/>
        <end position="389"/>
    </location>
</feature>
<proteinExistence type="predicted"/>
<dbReference type="Pfam" id="PF01520">
    <property type="entry name" value="Amidase_3"/>
    <property type="match status" value="1"/>
</dbReference>
<feature type="chain" id="PRO_5007443315" description="N-acetylmuramoyl-L-alanine amidase" evidence="4">
    <location>
        <begin position="20"/>
        <end position="404"/>
    </location>
</feature>
<dbReference type="KEGG" id="hat:RC74_15120"/>
<name>A0A126V3H3_9RHOB</name>
<dbReference type="GO" id="GO:0030288">
    <property type="term" value="C:outer membrane-bounded periplasmic space"/>
    <property type="evidence" value="ECO:0007669"/>
    <property type="project" value="TreeGrafter"/>
</dbReference>
<keyword evidence="4" id="KW-0732">Signal</keyword>
<dbReference type="InterPro" id="IPR050695">
    <property type="entry name" value="N-acetylmuramoyl_amidase_3"/>
</dbReference>
<sequence>MRGIFATLCALSFAGAIHAQEFNALARVDVEKSAIIDTEDGLKVDLLLSQPVPYRVFTLTDPARLVIDFNEVDWSGVEAEDLLLDTQVQAVHMGPFSAGWSRMVVDLTSPQVIDLAGLKVGETRDALFTALLKNATPEAFAAASGAPAGAAFSVPKAVDLATPIRRQTGEGDVMIVLDPGHGGIDPGAERGDVREADLMLTFALELKEILLREGGFQVQLTREDDAFVPLETRVTMARAARADVFLSLHADALSEGRATGATVYTLSDTASDEASQKLAERHDRADLLAGVDLSQQDDVIANILMELARTETSPRADRLADDLVIGLREHLGTMYKKPRLEAGFSVLKAPDIPSVLVELGFISNPKDLDRLQDPEWRKKAQLGILQALQNWTVTDAAEARLLRQ</sequence>
<evidence type="ECO:0000313" key="6">
    <source>
        <dbReference type="EMBL" id="AML52426.1"/>
    </source>
</evidence>
<evidence type="ECO:0000256" key="1">
    <source>
        <dbReference type="ARBA" id="ARBA00001561"/>
    </source>
</evidence>
<dbReference type="InterPro" id="IPR021731">
    <property type="entry name" value="AMIN_dom"/>
</dbReference>
<dbReference type="EMBL" id="CP014327">
    <property type="protein sequence ID" value="AML52426.1"/>
    <property type="molecule type" value="Genomic_DNA"/>
</dbReference>
<evidence type="ECO:0000256" key="3">
    <source>
        <dbReference type="ARBA" id="ARBA00022801"/>
    </source>
</evidence>
<dbReference type="SUPFAM" id="SSF53187">
    <property type="entry name" value="Zn-dependent exopeptidases"/>
    <property type="match status" value="1"/>
</dbReference>
<dbReference type="PANTHER" id="PTHR30404">
    <property type="entry name" value="N-ACETYLMURAMOYL-L-ALANINE AMIDASE"/>
    <property type="match status" value="1"/>
</dbReference>
<evidence type="ECO:0000313" key="7">
    <source>
        <dbReference type="Proteomes" id="UP000070371"/>
    </source>
</evidence>
<dbReference type="InterPro" id="IPR002508">
    <property type="entry name" value="MurNAc-LAA_cat"/>
</dbReference>
<evidence type="ECO:0000259" key="5">
    <source>
        <dbReference type="SMART" id="SM00646"/>
    </source>
</evidence>
<feature type="signal peptide" evidence="4">
    <location>
        <begin position="1"/>
        <end position="19"/>
    </location>
</feature>
<organism evidence="6 7">
    <name type="scientific">Falsihalocynthiibacter arcticus</name>
    <dbReference type="NCBI Taxonomy" id="1579316"/>
    <lineage>
        <taxon>Bacteria</taxon>
        <taxon>Pseudomonadati</taxon>
        <taxon>Pseudomonadota</taxon>
        <taxon>Alphaproteobacteria</taxon>
        <taxon>Rhodobacterales</taxon>
        <taxon>Roseobacteraceae</taxon>
        <taxon>Falsihalocynthiibacter</taxon>
    </lineage>
</organism>
<evidence type="ECO:0000256" key="2">
    <source>
        <dbReference type="ARBA" id="ARBA00011901"/>
    </source>
</evidence>
<dbReference type="RefSeq" id="WP_052274806.1">
    <property type="nucleotide sequence ID" value="NZ_CP014327.1"/>
</dbReference>
<dbReference type="GO" id="GO:0009253">
    <property type="term" value="P:peptidoglycan catabolic process"/>
    <property type="evidence" value="ECO:0007669"/>
    <property type="project" value="InterPro"/>
</dbReference>
<dbReference type="STRING" id="1579316.RC74_15120"/>
<accession>A0A126V3H3</accession>
<comment type="catalytic activity">
    <reaction evidence="1">
        <text>Hydrolyzes the link between N-acetylmuramoyl residues and L-amino acid residues in certain cell-wall glycopeptides.</text>
        <dbReference type="EC" id="3.5.1.28"/>
    </reaction>
</comment>
<keyword evidence="3" id="KW-0378">Hydrolase</keyword>
<dbReference type="CDD" id="cd02696">
    <property type="entry name" value="MurNAc-LAA"/>
    <property type="match status" value="1"/>
</dbReference>
<protein>
    <recommendedName>
        <fullName evidence="2">N-acetylmuramoyl-L-alanine amidase</fullName>
        <ecNumber evidence="2">3.5.1.28</ecNumber>
    </recommendedName>
</protein>
<dbReference type="PANTHER" id="PTHR30404:SF0">
    <property type="entry name" value="N-ACETYLMURAMOYL-L-ALANINE AMIDASE AMIC"/>
    <property type="match status" value="1"/>
</dbReference>
<dbReference type="AlphaFoldDB" id="A0A126V3H3"/>
<dbReference type="Pfam" id="PF11741">
    <property type="entry name" value="AMIN"/>
    <property type="match status" value="1"/>
</dbReference>